<dbReference type="Proteomes" id="UP001631969">
    <property type="component" value="Unassembled WGS sequence"/>
</dbReference>
<dbReference type="EMBL" id="JBJURJ010000023">
    <property type="protein sequence ID" value="MFM9331894.1"/>
    <property type="molecule type" value="Genomic_DNA"/>
</dbReference>
<keyword evidence="2" id="KW-1185">Reference proteome</keyword>
<proteinExistence type="predicted"/>
<evidence type="ECO:0000313" key="2">
    <source>
        <dbReference type="Proteomes" id="UP001631969"/>
    </source>
</evidence>
<protein>
    <submittedName>
        <fullName evidence="1">Sigma-E processing peptidase SpoIIGA</fullName>
    </submittedName>
</protein>
<evidence type="ECO:0000313" key="1">
    <source>
        <dbReference type="EMBL" id="MFM9331894.1"/>
    </source>
</evidence>
<gene>
    <name evidence="1" type="primary">spoIIGA</name>
    <name evidence="1" type="ORF">ACI1P1_26720</name>
</gene>
<organism evidence="1 2">
    <name type="scientific">Paenibacillus mesotrionivorans</name>
    <dbReference type="NCBI Taxonomy" id="3160968"/>
    <lineage>
        <taxon>Bacteria</taxon>
        <taxon>Bacillati</taxon>
        <taxon>Bacillota</taxon>
        <taxon>Bacilli</taxon>
        <taxon>Bacillales</taxon>
        <taxon>Paenibacillaceae</taxon>
        <taxon>Paenibacillus</taxon>
    </lineage>
</organism>
<comment type="caution">
    <text evidence="1">The sequence shown here is derived from an EMBL/GenBank/DDBJ whole genome shotgun (WGS) entry which is preliminary data.</text>
</comment>
<reference evidence="1" key="1">
    <citation type="submission" date="2024-12" db="EMBL/GenBank/DDBJ databases">
        <authorList>
            <person name="Wu N."/>
        </authorList>
    </citation>
    <scope>NUCLEOTIDE SEQUENCE</scope>
    <source>
        <strain evidence="1">P15</strain>
    </source>
</reference>
<sequence length="299" mass="33807">MIYADLIFLVNFLTDGVLLLATAWTRKCRIKLWRIAAAAAFGSVYVVLLLFPQWSFLLAFSIKFLVSVLMVLISFGYKGWQALARNVAAFYVTAFVTAGGIYGLYYFFLPPKDVLEAVFTGVYEWTAGYGFIGLCFVFLIWLYMRVFRGSKKQEAAAQQMASVEVEIKGHRLSCIGLVDTGNQLYDPLTKTPVMIAEARLWKDVLPKEWLKRLQTQDAESIVAAMGEEEFAWQDRLRIVPYRGVNRSTQFMLAIRPDKVQLHYGGRDWETGKVLIGFDGGQLSADGSYQAIIHPMLLSD</sequence>
<accession>A0ACC7P499</accession>
<name>A0ACC7P499_9BACL</name>